<gene>
    <name evidence="2" type="ORF">KK1_039992</name>
</gene>
<accession>A0A151R8B1</accession>
<dbReference type="Proteomes" id="UP000075243">
    <property type="component" value="Unassembled WGS sequence"/>
</dbReference>
<dbReference type="PANTHER" id="PTHR37610">
    <property type="entry name" value="CCHC-TYPE DOMAIN-CONTAINING PROTEIN"/>
    <property type="match status" value="1"/>
</dbReference>
<sequence>ISIHLITQEHHKENYRNWLRSVKMSLHAKIKLDFVNETIKKPLEFSPEFHAWEKFDSVINAWIINSIDPT</sequence>
<protein>
    <recommendedName>
        <fullName evidence="1">Retrotransposon Copia-like N-terminal domain-containing protein</fullName>
    </recommendedName>
</protein>
<evidence type="ECO:0000313" key="2">
    <source>
        <dbReference type="EMBL" id="KYP38743.1"/>
    </source>
</evidence>
<dbReference type="Gramene" id="C.cajan_38220.t">
    <property type="protein sequence ID" value="C.cajan_38220.t.cds1"/>
    <property type="gene ID" value="C.cajan_38220"/>
</dbReference>
<dbReference type="EMBL" id="KQ483970">
    <property type="protein sequence ID" value="KYP38743.1"/>
    <property type="molecule type" value="Genomic_DNA"/>
</dbReference>
<feature type="non-terminal residue" evidence="2">
    <location>
        <position position="1"/>
    </location>
</feature>
<feature type="domain" description="Retrotransposon Copia-like N-terminal" evidence="1">
    <location>
        <begin position="3"/>
        <end position="42"/>
    </location>
</feature>
<dbReference type="InterPro" id="IPR029472">
    <property type="entry name" value="Copia-like_N"/>
</dbReference>
<organism evidence="2 3">
    <name type="scientific">Cajanus cajan</name>
    <name type="common">Pigeon pea</name>
    <name type="synonym">Cajanus indicus</name>
    <dbReference type="NCBI Taxonomy" id="3821"/>
    <lineage>
        <taxon>Eukaryota</taxon>
        <taxon>Viridiplantae</taxon>
        <taxon>Streptophyta</taxon>
        <taxon>Embryophyta</taxon>
        <taxon>Tracheophyta</taxon>
        <taxon>Spermatophyta</taxon>
        <taxon>Magnoliopsida</taxon>
        <taxon>eudicotyledons</taxon>
        <taxon>Gunneridae</taxon>
        <taxon>Pentapetalae</taxon>
        <taxon>rosids</taxon>
        <taxon>fabids</taxon>
        <taxon>Fabales</taxon>
        <taxon>Fabaceae</taxon>
        <taxon>Papilionoideae</taxon>
        <taxon>50 kb inversion clade</taxon>
        <taxon>NPAAA clade</taxon>
        <taxon>indigoferoid/millettioid clade</taxon>
        <taxon>Phaseoleae</taxon>
        <taxon>Cajanus</taxon>
    </lineage>
</organism>
<evidence type="ECO:0000313" key="3">
    <source>
        <dbReference type="Proteomes" id="UP000075243"/>
    </source>
</evidence>
<dbReference type="Pfam" id="PF14244">
    <property type="entry name" value="Retrotran_gag_3"/>
    <property type="match status" value="1"/>
</dbReference>
<dbReference type="AlphaFoldDB" id="A0A151R8B1"/>
<keyword evidence="3" id="KW-1185">Reference proteome</keyword>
<reference evidence="2" key="1">
    <citation type="journal article" date="2012" name="Nat. Biotechnol.">
        <title>Draft genome sequence of pigeonpea (Cajanus cajan), an orphan legume crop of resource-poor farmers.</title>
        <authorList>
            <person name="Varshney R.K."/>
            <person name="Chen W."/>
            <person name="Li Y."/>
            <person name="Bharti A.K."/>
            <person name="Saxena R.K."/>
            <person name="Schlueter J.A."/>
            <person name="Donoghue M.T."/>
            <person name="Azam S."/>
            <person name="Fan G."/>
            <person name="Whaley A.M."/>
            <person name="Farmer A.D."/>
            <person name="Sheridan J."/>
            <person name="Iwata A."/>
            <person name="Tuteja R."/>
            <person name="Penmetsa R.V."/>
            <person name="Wu W."/>
            <person name="Upadhyaya H.D."/>
            <person name="Yang S.P."/>
            <person name="Shah T."/>
            <person name="Saxena K.B."/>
            <person name="Michael T."/>
            <person name="McCombie W.R."/>
            <person name="Yang B."/>
            <person name="Zhang G."/>
            <person name="Yang H."/>
            <person name="Wang J."/>
            <person name="Spillane C."/>
            <person name="Cook D.R."/>
            <person name="May G.D."/>
            <person name="Xu X."/>
            <person name="Jackson S.A."/>
        </authorList>
    </citation>
    <scope>NUCLEOTIDE SEQUENCE [LARGE SCALE GENOMIC DNA]</scope>
</reference>
<proteinExistence type="predicted"/>
<dbReference type="PANTHER" id="PTHR37610:SF97">
    <property type="entry name" value="RETROTRANSPOSON GAG DOMAIN-CONTAINING PROTEIN"/>
    <property type="match status" value="1"/>
</dbReference>
<evidence type="ECO:0000259" key="1">
    <source>
        <dbReference type="Pfam" id="PF14244"/>
    </source>
</evidence>
<name>A0A151R8B1_CAJCA</name>